<evidence type="ECO:0000259" key="3">
    <source>
        <dbReference type="SMART" id="SM00829"/>
    </source>
</evidence>
<dbReference type="InterPro" id="IPR013149">
    <property type="entry name" value="ADH-like_C"/>
</dbReference>
<organism evidence="4 5">
    <name type="scientific">Tabrizicola soli</name>
    <dbReference type="NCBI Taxonomy" id="2185115"/>
    <lineage>
        <taxon>Bacteria</taxon>
        <taxon>Pseudomonadati</taxon>
        <taxon>Pseudomonadota</taxon>
        <taxon>Alphaproteobacteria</taxon>
        <taxon>Rhodobacterales</taxon>
        <taxon>Paracoccaceae</taxon>
        <taxon>Tabrizicola</taxon>
    </lineage>
</organism>
<keyword evidence="1" id="KW-0521">NADP</keyword>
<name>A0ABV7DU15_9RHOB</name>
<evidence type="ECO:0000313" key="4">
    <source>
        <dbReference type="EMBL" id="MFC3085589.1"/>
    </source>
</evidence>
<dbReference type="SUPFAM" id="SSF51735">
    <property type="entry name" value="NAD(P)-binding Rossmann-fold domains"/>
    <property type="match status" value="1"/>
</dbReference>
<reference evidence="5" key="1">
    <citation type="journal article" date="2019" name="Int. J. Syst. Evol. Microbiol.">
        <title>The Global Catalogue of Microorganisms (GCM) 10K type strain sequencing project: providing services to taxonomists for standard genome sequencing and annotation.</title>
        <authorList>
            <consortium name="The Broad Institute Genomics Platform"/>
            <consortium name="The Broad Institute Genome Sequencing Center for Infectious Disease"/>
            <person name="Wu L."/>
            <person name="Ma J."/>
        </authorList>
    </citation>
    <scope>NUCLEOTIDE SEQUENCE [LARGE SCALE GENOMIC DNA]</scope>
    <source>
        <strain evidence="5">KCTC 62102</strain>
    </source>
</reference>
<gene>
    <name evidence="4" type="ORF">ACFOD6_05955</name>
</gene>
<dbReference type="InterPro" id="IPR013154">
    <property type="entry name" value="ADH-like_N"/>
</dbReference>
<dbReference type="RefSeq" id="WP_197642025.1">
    <property type="nucleotide sequence ID" value="NZ_JBHUHM010000001.1"/>
</dbReference>
<dbReference type="Gene3D" id="3.90.180.10">
    <property type="entry name" value="Medium-chain alcohol dehydrogenases, catalytic domain"/>
    <property type="match status" value="1"/>
</dbReference>
<feature type="domain" description="Enoyl reductase (ER)" evidence="3">
    <location>
        <begin position="10"/>
        <end position="352"/>
    </location>
</feature>
<accession>A0ABV7DU15</accession>
<dbReference type="SUPFAM" id="SSF50129">
    <property type="entry name" value="GroES-like"/>
    <property type="match status" value="1"/>
</dbReference>
<keyword evidence="2" id="KW-0560">Oxidoreductase</keyword>
<dbReference type="Gene3D" id="3.40.50.720">
    <property type="entry name" value="NAD(P)-binding Rossmann-like Domain"/>
    <property type="match status" value="1"/>
</dbReference>
<dbReference type="Proteomes" id="UP001595445">
    <property type="component" value="Unassembled WGS sequence"/>
</dbReference>
<dbReference type="InterPro" id="IPR036291">
    <property type="entry name" value="NAD(P)-bd_dom_sf"/>
</dbReference>
<sequence length="359" mass="37995">MCAVLLTGHGGYEKLEYRTDVPVPQPKPGEVLIRVAASAVNNTDINTRIGWYSKAVGEGSNAGGAAGFAGADDADASWTGEALKFPRIQGADACGRIVAVGEGVDAGRIGERVIVRNLLRTYVGWKPWECWTFGSECDGGFAQFTVAPARETFAVNCDWSDAELAAIPCAWSTAENMLHRGKVGAETVLITGASGGVGSSAVQLAKLRGATVIALAGKSKTEEVLAIGADRVIDRDADLVKELGKGSVDVVLDLVGGPGWPQLLDVLKKGGRYVISGAIAGPLAQIDLRTLYLKDLTLYGATFQEDEVFENLIRYIEAGRIRPVVARTYPLSEIVQAQKDFLAKGHVGKLVLIPPSDNT</sequence>
<protein>
    <submittedName>
        <fullName evidence="4">Alcohol dehydrogenase family protein</fullName>
    </submittedName>
</protein>
<keyword evidence="5" id="KW-1185">Reference proteome</keyword>
<dbReference type="PANTHER" id="PTHR48106:SF18">
    <property type="entry name" value="QUINONE OXIDOREDUCTASE PIG3"/>
    <property type="match status" value="1"/>
</dbReference>
<dbReference type="SMART" id="SM00829">
    <property type="entry name" value="PKS_ER"/>
    <property type="match status" value="1"/>
</dbReference>
<evidence type="ECO:0000313" key="5">
    <source>
        <dbReference type="Proteomes" id="UP001595445"/>
    </source>
</evidence>
<evidence type="ECO:0000256" key="1">
    <source>
        <dbReference type="ARBA" id="ARBA00022857"/>
    </source>
</evidence>
<dbReference type="Pfam" id="PF00107">
    <property type="entry name" value="ADH_zinc_N"/>
    <property type="match status" value="1"/>
</dbReference>
<dbReference type="EMBL" id="JBHRSM010000011">
    <property type="protein sequence ID" value="MFC3085589.1"/>
    <property type="molecule type" value="Genomic_DNA"/>
</dbReference>
<proteinExistence type="predicted"/>
<comment type="caution">
    <text evidence="4">The sequence shown here is derived from an EMBL/GenBank/DDBJ whole genome shotgun (WGS) entry which is preliminary data.</text>
</comment>
<dbReference type="InterPro" id="IPR020843">
    <property type="entry name" value="ER"/>
</dbReference>
<evidence type="ECO:0000256" key="2">
    <source>
        <dbReference type="ARBA" id="ARBA00023002"/>
    </source>
</evidence>
<dbReference type="Pfam" id="PF08240">
    <property type="entry name" value="ADH_N"/>
    <property type="match status" value="1"/>
</dbReference>
<dbReference type="PANTHER" id="PTHR48106">
    <property type="entry name" value="QUINONE OXIDOREDUCTASE PIG3-RELATED"/>
    <property type="match status" value="1"/>
</dbReference>
<dbReference type="InterPro" id="IPR011032">
    <property type="entry name" value="GroES-like_sf"/>
</dbReference>
<dbReference type="CDD" id="cd08274">
    <property type="entry name" value="MDR9"/>
    <property type="match status" value="1"/>
</dbReference>